<sequence length="144" mass="16143">MLFTSTNTGRLMNLTDMPGHLIRRLHQLSNATFAEKIKVTGLDITSVQFATLHTLRSMPGVDQATVAQVIAFDRATIGGVVDRLVKKGWVRREVNKDDRRARQLWLTEDGNATLDLAIPLVEELQADILLGLADDERKRFVTMT</sequence>
<dbReference type="GO" id="GO:0003677">
    <property type="term" value="F:DNA binding"/>
    <property type="evidence" value="ECO:0007669"/>
    <property type="project" value="UniProtKB-KW"/>
</dbReference>
<dbReference type="InterPro" id="IPR039422">
    <property type="entry name" value="MarR/SlyA-like"/>
</dbReference>
<dbReference type="PRINTS" id="PR00598">
    <property type="entry name" value="HTHMARR"/>
</dbReference>
<protein>
    <recommendedName>
        <fullName evidence="4">HTH marR-type domain-containing protein</fullName>
    </recommendedName>
</protein>
<dbReference type="GO" id="GO:0006950">
    <property type="term" value="P:response to stress"/>
    <property type="evidence" value="ECO:0007669"/>
    <property type="project" value="TreeGrafter"/>
</dbReference>
<evidence type="ECO:0000313" key="5">
    <source>
        <dbReference type="EMBL" id="KKM72686.1"/>
    </source>
</evidence>
<feature type="non-terminal residue" evidence="5">
    <location>
        <position position="144"/>
    </location>
</feature>
<feature type="domain" description="HTH marR-type" evidence="4">
    <location>
        <begin position="18"/>
        <end position="144"/>
    </location>
</feature>
<keyword evidence="2" id="KW-0238">DNA-binding</keyword>
<dbReference type="PROSITE" id="PS01117">
    <property type="entry name" value="HTH_MARR_1"/>
    <property type="match status" value="1"/>
</dbReference>
<dbReference type="Pfam" id="PF01047">
    <property type="entry name" value="MarR"/>
    <property type="match status" value="1"/>
</dbReference>
<organism evidence="5">
    <name type="scientific">marine sediment metagenome</name>
    <dbReference type="NCBI Taxonomy" id="412755"/>
    <lineage>
        <taxon>unclassified sequences</taxon>
        <taxon>metagenomes</taxon>
        <taxon>ecological metagenomes</taxon>
    </lineage>
</organism>
<evidence type="ECO:0000256" key="2">
    <source>
        <dbReference type="ARBA" id="ARBA00023125"/>
    </source>
</evidence>
<dbReference type="AlphaFoldDB" id="A0A0F9KDF7"/>
<evidence type="ECO:0000256" key="1">
    <source>
        <dbReference type="ARBA" id="ARBA00023015"/>
    </source>
</evidence>
<keyword evidence="1" id="KW-0805">Transcription regulation</keyword>
<name>A0A0F9KDF7_9ZZZZ</name>
<dbReference type="GO" id="GO:0003700">
    <property type="term" value="F:DNA-binding transcription factor activity"/>
    <property type="evidence" value="ECO:0007669"/>
    <property type="project" value="InterPro"/>
</dbReference>
<dbReference type="InterPro" id="IPR000835">
    <property type="entry name" value="HTH_MarR-typ"/>
</dbReference>
<dbReference type="PANTHER" id="PTHR33164">
    <property type="entry name" value="TRANSCRIPTIONAL REGULATOR, MARR FAMILY"/>
    <property type="match status" value="1"/>
</dbReference>
<gene>
    <name evidence="5" type="ORF">LCGC14_1418070</name>
</gene>
<comment type="caution">
    <text evidence="5">The sequence shown here is derived from an EMBL/GenBank/DDBJ whole genome shotgun (WGS) entry which is preliminary data.</text>
</comment>
<evidence type="ECO:0000259" key="4">
    <source>
        <dbReference type="PROSITE" id="PS50995"/>
    </source>
</evidence>
<accession>A0A0F9KDF7</accession>
<dbReference type="EMBL" id="LAZR01009422">
    <property type="protein sequence ID" value="KKM72686.1"/>
    <property type="molecule type" value="Genomic_DNA"/>
</dbReference>
<dbReference type="SUPFAM" id="SSF46785">
    <property type="entry name" value="Winged helix' DNA-binding domain"/>
    <property type="match status" value="1"/>
</dbReference>
<evidence type="ECO:0000256" key="3">
    <source>
        <dbReference type="ARBA" id="ARBA00023163"/>
    </source>
</evidence>
<dbReference type="PANTHER" id="PTHR33164:SF95">
    <property type="entry name" value="TRANSCRIPTIONAL REGULATOR"/>
    <property type="match status" value="1"/>
</dbReference>
<keyword evidence="3" id="KW-0804">Transcription</keyword>
<dbReference type="PROSITE" id="PS50995">
    <property type="entry name" value="HTH_MARR_2"/>
    <property type="match status" value="1"/>
</dbReference>
<dbReference type="Gene3D" id="1.10.10.10">
    <property type="entry name" value="Winged helix-like DNA-binding domain superfamily/Winged helix DNA-binding domain"/>
    <property type="match status" value="1"/>
</dbReference>
<reference evidence="5" key="1">
    <citation type="journal article" date="2015" name="Nature">
        <title>Complex archaea that bridge the gap between prokaryotes and eukaryotes.</title>
        <authorList>
            <person name="Spang A."/>
            <person name="Saw J.H."/>
            <person name="Jorgensen S.L."/>
            <person name="Zaremba-Niedzwiedzka K."/>
            <person name="Martijn J."/>
            <person name="Lind A.E."/>
            <person name="van Eijk R."/>
            <person name="Schleper C."/>
            <person name="Guy L."/>
            <person name="Ettema T.J."/>
        </authorList>
    </citation>
    <scope>NUCLEOTIDE SEQUENCE</scope>
</reference>
<dbReference type="SMART" id="SM00347">
    <property type="entry name" value="HTH_MARR"/>
    <property type="match status" value="1"/>
</dbReference>
<dbReference type="InterPro" id="IPR036388">
    <property type="entry name" value="WH-like_DNA-bd_sf"/>
</dbReference>
<dbReference type="InterPro" id="IPR036390">
    <property type="entry name" value="WH_DNA-bd_sf"/>
</dbReference>
<proteinExistence type="predicted"/>
<dbReference type="InterPro" id="IPR023187">
    <property type="entry name" value="Tscrpt_reg_MarR-type_CS"/>
</dbReference>